<gene>
    <name evidence="1" type="primary">149L</name>
    <name evidence="1" type="ORF">IIV25_149L</name>
</gene>
<keyword evidence="2" id="KW-1185">Reference proteome</keyword>
<dbReference type="GeneID" id="18501521"/>
<reference evidence="1 2" key="1">
    <citation type="journal article" date="2013" name="Arch. Virol.">
        <title>Complete genome sequence of invertebrate iridovirus IIV-25 isolated from a blackfly larva.</title>
        <authorList>
            <person name="Piegu B."/>
            <person name="Guizard S."/>
            <person name="Spears T."/>
            <person name="Cruaud C."/>
            <person name="Couloux A."/>
            <person name="Bideshi D.K."/>
            <person name="Federici B.A."/>
            <person name="Bigot Y."/>
        </authorList>
    </citation>
    <scope>NUCLEOTIDE SEQUENCE [LARGE SCALE GENOMIC DNA]</scope>
</reference>
<protein>
    <submittedName>
        <fullName evidence="1">Uncharacterized protein</fullName>
    </submittedName>
</protein>
<proteinExistence type="predicted"/>
<dbReference type="KEGG" id="vg:18501521"/>
<dbReference type="OrthoDB" id="15769at10239"/>
<dbReference type="Proteomes" id="UP000097612">
    <property type="component" value="Segment"/>
</dbReference>
<dbReference type="RefSeq" id="YP_009010682.1">
    <property type="nucleotide sequence ID" value="NC_023613.1"/>
</dbReference>
<evidence type="ECO:0000313" key="2">
    <source>
        <dbReference type="Proteomes" id="UP000097612"/>
    </source>
</evidence>
<name>W8W1M0_9VIRU</name>
<dbReference type="Pfam" id="PF19264">
    <property type="entry name" value="DUF5907"/>
    <property type="match status" value="4"/>
</dbReference>
<accession>W8W1M0</accession>
<dbReference type="InterPro" id="IPR045571">
    <property type="entry name" value="DUF5907"/>
</dbReference>
<sequence>MADFKVYNPLTNILHRIDKMEKETITPKIRDAFLPLIGGEMSGAISQPIAPIGSFDLVNKNYVDSQIKKNMVIPDATEVQKGIIQLNGDLCGTSIYPKISRGVITNDKFAPCSHPKSLKGSTNLSTQVEDLIIGSGLKIDGNKIFVDTTSITIDTTPDATTLSKGILQLSNDLGGTADNPLVSNKAITNEKLANLSQPGMIKGSGSNNVECVDIQLGDGLVMVDDKLNIDLEQIVTLPIPVSQGGTGYTSFINGYLKGNGDGISIVDSIPVDDVVGAISSVNGIFPNKEGNVNVVLGNVTTGILSSLPSQPQTNGSMFVVSGDPEPLHNGRTFVSDGDSWNEITFNLNTTDARYLLKGGDILEGNLSVPTGKSILIFDLPKQDMDGVNKKYVDSKIKSLNILDASSTTKGIIKLSGDLTGSADIPQIKNNTISNAKLTNMSGTSQLKGSLNNSKSVVDIGLGNGLKMDNSNLTIDKTTLSNIFLPLSGGQMFGTITQPFPPVNLDDLTNKSYVDAQINDVATPDASISTKGKLQLNGDLTGTSSNPKIATGVITNSKLANMSGVSQLKGSTAKSSTVVDINVGHGLTIEENTLYGSVSFFSGNNPNLIAPENRPTSNGVIYVGDDGSLWVWSGSLSSPSLPSAPSSQYSRGPGALNVITSKTLYTIPSTSILSLPITLTDFNIQVPSGSKIKVSYTLNFQNTGKAAPSFGWSGVHQKLDYFQGSIIGVFGIPSSFSTIYEVNSSLTPPQSGGADLYALAPINASNSLISSTTNLEGIGGKSIPIHIIAYYENNSGSTTTLAILFNRDVKTATGETIQIAGGVVDYTFY</sequence>
<organism evidence="1 2">
    <name type="scientific">Invertebrate iridovirus 25</name>
    <dbReference type="NCBI Taxonomy" id="1301280"/>
    <lineage>
        <taxon>Viruses</taxon>
        <taxon>Varidnaviria</taxon>
        <taxon>Bamfordvirae</taxon>
        <taxon>Nucleocytoviricota</taxon>
        <taxon>Megaviricetes</taxon>
        <taxon>Pimascovirales</taxon>
        <taxon>Pimascovirales incertae sedis</taxon>
        <taxon>Iridoviridae</taxon>
        <taxon>Betairidovirinae</taxon>
        <taxon>Chloriridovirus</taxon>
        <taxon>Chloriridovirus simulium2</taxon>
    </lineage>
</organism>
<dbReference type="EMBL" id="HF920635">
    <property type="protein sequence ID" value="CCV02167.1"/>
    <property type="molecule type" value="Genomic_DNA"/>
</dbReference>
<evidence type="ECO:0000313" key="1">
    <source>
        <dbReference type="EMBL" id="CCV02167.1"/>
    </source>
</evidence>